<sequence>MKVCGSECEGRNASVAVWKEEEVWMIRSHPELASIKDILEVTVEAEIFAQCSVPAWNTPPFYTLTFLGYPCILTPALMGKVLRAESFEGH</sequence>
<keyword evidence="1" id="KW-1185">Reference proteome</keyword>
<accession>A0A915PTD9</accession>
<reference evidence="2" key="1">
    <citation type="submission" date="2022-11" db="UniProtKB">
        <authorList>
            <consortium name="WormBaseParasite"/>
        </authorList>
    </citation>
    <scope>IDENTIFICATION</scope>
</reference>
<dbReference type="Proteomes" id="UP000887581">
    <property type="component" value="Unplaced"/>
</dbReference>
<proteinExistence type="predicted"/>
<name>A0A915PTD9_9BILA</name>
<dbReference type="WBParaSite" id="sdigi.contig4.g582.t1">
    <property type="protein sequence ID" value="sdigi.contig4.g582.t1"/>
    <property type="gene ID" value="sdigi.contig4.g582"/>
</dbReference>
<dbReference type="AlphaFoldDB" id="A0A915PTD9"/>
<protein>
    <submittedName>
        <fullName evidence="2">Uncharacterized protein</fullName>
    </submittedName>
</protein>
<evidence type="ECO:0000313" key="2">
    <source>
        <dbReference type="WBParaSite" id="sdigi.contig4.g582.t1"/>
    </source>
</evidence>
<evidence type="ECO:0000313" key="1">
    <source>
        <dbReference type="Proteomes" id="UP000887581"/>
    </source>
</evidence>
<organism evidence="1 2">
    <name type="scientific">Setaria digitata</name>
    <dbReference type="NCBI Taxonomy" id="48799"/>
    <lineage>
        <taxon>Eukaryota</taxon>
        <taxon>Metazoa</taxon>
        <taxon>Ecdysozoa</taxon>
        <taxon>Nematoda</taxon>
        <taxon>Chromadorea</taxon>
        <taxon>Rhabditida</taxon>
        <taxon>Spirurina</taxon>
        <taxon>Spiruromorpha</taxon>
        <taxon>Filarioidea</taxon>
        <taxon>Setariidae</taxon>
        <taxon>Setaria</taxon>
    </lineage>
</organism>